<evidence type="ECO:0000256" key="13">
    <source>
        <dbReference type="ARBA" id="ARBA00023037"/>
    </source>
</evidence>
<feature type="chain" id="PRO_5042171568" description="Integrin beta" evidence="20">
    <location>
        <begin position="22"/>
        <end position="775"/>
    </location>
</feature>
<dbReference type="PRINTS" id="PR01186">
    <property type="entry name" value="INTEGRINB"/>
</dbReference>
<dbReference type="SUPFAM" id="SSF57196">
    <property type="entry name" value="EGF/Laminin"/>
    <property type="match status" value="1"/>
</dbReference>
<dbReference type="GO" id="GO:0001540">
    <property type="term" value="F:amyloid-beta binding"/>
    <property type="evidence" value="ECO:0007669"/>
    <property type="project" value="TreeGrafter"/>
</dbReference>
<dbReference type="GO" id="GO:0008305">
    <property type="term" value="C:integrin complex"/>
    <property type="evidence" value="ECO:0007669"/>
    <property type="project" value="TreeGrafter"/>
</dbReference>
<feature type="domain" description="Integrin beta subunit VWA" evidence="21">
    <location>
        <begin position="32"/>
        <end position="454"/>
    </location>
</feature>
<dbReference type="InterPro" id="IPR015812">
    <property type="entry name" value="Integrin_bsu"/>
</dbReference>
<dbReference type="Gene3D" id="2.10.25.10">
    <property type="entry name" value="Laminin"/>
    <property type="match status" value="4"/>
</dbReference>
<keyword evidence="16" id="KW-0325">Glycoprotein</keyword>
<feature type="domain" description="PSI" evidence="22">
    <location>
        <begin position="24"/>
        <end position="74"/>
    </location>
</feature>
<keyword evidence="8" id="KW-0677">Repeat</keyword>
<evidence type="ECO:0000256" key="14">
    <source>
        <dbReference type="ARBA" id="ARBA00023136"/>
    </source>
</evidence>
<dbReference type="InterPro" id="IPR036349">
    <property type="entry name" value="Integrin_bsu_tail_dom_sf"/>
</dbReference>
<dbReference type="InterPro" id="IPR012896">
    <property type="entry name" value="Integrin_bsu_tail"/>
</dbReference>
<feature type="disulfide bond" evidence="17">
    <location>
        <begin position="489"/>
        <end position="503"/>
    </location>
</feature>
<dbReference type="GO" id="GO:0046872">
    <property type="term" value="F:metal ion binding"/>
    <property type="evidence" value="ECO:0007669"/>
    <property type="project" value="UniProtKB-KW"/>
</dbReference>
<dbReference type="Gene3D" id="3.30.1680.10">
    <property type="entry name" value="ligand-binding face of the semaphorins, domain 2"/>
    <property type="match status" value="1"/>
</dbReference>
<evidence type="ECO:0000256" key="15">
    <source>
        <dbReference type="ARBA" id="ARBA00023157"/>
    </source>
</evidence>
<feature type="disulfide bond" evidence="17">
    <location>
        <begin position="540"/>
        <end position="545"/>
    </location>
</feature>
<name>A0AAD7SK42_9TELE</name>
<dbReference type="SUPFAM" id="SSF69687">
    <property type="entry name" value="Integrin beta tail domain"/>
    <property type="match status" value="1"/>
</dbReference>
<dbReference type="SMART" id="SM01242">
    <property type="entry name" value="Integrin_B_tail"/>
    <property type="match status" value="1"/>
</dbReference>
<feature type="disulfide bond" evidence="17">
    <location>
        <begin position="517"/>
        <end position="522"/>
    </location>
</feature>
<feature type="disulfide bond" evidence="17">
    <location>
        <begin position="601"/>
        <end position="646"/>
    </location>
</feature>
<dbReference type="SUPFAM" id="SSF53300">
    <property type="entry name" value="vWA-like"/>
    <property type="match status" value="1"/>
</dbReference>
<organism evidence="25 26">
    <name type="scientific">Aldrovandia affinis</name>
    <dbReference type="NCBI Taxonomy" id="143900"/>
    <lineage>
        <taxon>Eukaryota</taxon>
        <taxon>Metazoa</taxon>
        <taxon>Chordata</taxon>
        <taxon>Craniata</taxon>
        <taxon>Vertebrata</taxon>
        <taxon>Euteleostomi</taxon>
        <taxon>Actinopterygii</taxon>
        <taxon>Neopterygii</taxon>
        <taxon>Teleostei</taxon>
        <taxon>Notacanthiformes</taxon>
        <taxon>Halosauridae</taxon>
        <taxon>Aldrovandia</taxon>
    </lineage>
</organism>
<evidence type="ECO:0000313" key="25">
    <source>
        <dbReference type="EMBL" id="KAJ8403507.1"/>
    </source>
</evidence>
<feature type="disulfide bond" evidence="17">
    <location>
        <begin position="395"/>
        <end position="407"/>
    </location>
</feature>
<evidence type="ECO:0000256" key="1">
    <source>
        <dbReference type="ARBA" id="ARBA00004251"/>
    </source>
</evidence>
<dbReference type="InterPro" id="IPR057073">
    <property type="entry name" value="EGF_integrin_2"/>
</dbReference>
<feature type="disulfide bond" evidence="17">
    <location>
        <begin position="519"/>
        <end position="553"/>
    </location>
</feature>
<feature type="disulfide bond" evidence="17">
    <location>
        <begin position="559"/>
        <end position="564"/>
    </location>
</feature>
<dbReference type="InterPro" id="IPR032695">
    <property type="entry name" value="Integrin_dom_sf"/>
</dbReference>
<evidence type="ECO:0000259" key="24">
    <source>
        <dbReference type="SMART" id="SM01242"/>
    </source>
</evidence>
<feature type="disulfide bond" evidence="17">
    <location>
        <begin position="46"/>
        <end position="62"/>
    </location>
</feature>
<dbReference type="SMART" id="SM00423">
    <property type="entry name" value="PSI"/>
    <property type="match status" value="1"/>
</dbReference>
<evidence type="ECO:0000256" key="20">
    <source>
        <dbReference type="SAM" id="SignalP"/>
    </source>
</evidence>
<feature type="domain" description="Integrin beta subunit tail" evidence="24">
    <location>
        <begin position="625"/>
        <end position="705"/>
    </location>
</feature>
<keyword evidence="9" id="KW-0106">Calcium</keyword>
<evidence type="ECO:0000256" key="10">
    <source>
        <dbReference type="ARBA" id="ARBA00022842"/>
    </source>
</evidence>
<dbReference type="GO" id="GO:0007229">
    <property type="term" value="P:integrin-mediated signaling pathway"/>
    <property type="evidence" value="ECO:0007669"/>
    <property type="project" value="UniProtKB-KW"/>
</dbReference>
<evidence type="ECO:0000256" key="8">
    <source>
        <dbReference type="ARBA" id="ARBA00022737"/>
    </source>
</evidence>
<dbReference type="PANTHER" id="PTHR10082:SF15">
    <property type="entry name" value="INTEGRIN BETA-2"/>
    <property type="match status" value="1"/>
</dbReference>
<dbReference type="Gene3D" id="2.60.40.1510">
    <property type="entry name" value="ntegrin, alpha v. Chain A, domain 3"/>
    <property type="match status" value="1"/>
</dbReference>
<feature type="disulfide bond" evidence="17">
    <location>
        <begin position="199"/>
        <end position="206"/>
    </location>
</feature>
<evidence type="ECO:0000256" key="16">
    <source>
        <dbReference type="ARBA" id="ARBA00023180"/>
    </source>
</evidence>
<dbReference type="FunFam" id="3.40.50.410:FF:000002">
    <property type="entry name" value="Integrin beta"/>
    <property type="match status" value="1"/>
</dbReference>
<keyword evidence="6" id="KW-0479">Metal-binding</keyword>
<feature type="disulfide bond" evidence="17">
    <location>
        <begin position="577"/>
        <end position="584"/>
    </location>
</feature>
<evidence type="ECO:0000256" key="7">
    <source>
        <dbReference type="ARBA" id="ARBA00022729"/>
    </source>
</evidence>
<feature type="disulfide bond" evidence="17">
    <location>
        <begin position="625"/>
        <end position="634"/>
    </location>
</feature>
<feature type="disulfide bond" evidence="17">
    <location>
        <begin position="618"/>
        <end position="621"/>
    </location>
</feature>
<evidence type="ECO:0000256" key="9">
    <source>
        <dbReference type="ARBA" id="ARBA00022837"/>
    </source>
</evidence>
<feature type="signal peptide" evidence="20">
    <location>
        <begin position="1"/>
        <end position="21"/>
    </location>
</feature>
<dbReference type="Pfam" id="PF07965">
    <property type="entry name" value="Integrin_B_tail"/>
    <property type="match status" value="1"/>
</dbReference>
<evidence type="ECO:0000256" key="18">
    <source>
        <dbReference type="RuleBase" id="RU000633"/>
    </source>
</evidence>
<keyword evidence="11 18" id="KW-0130">Cell adhesion</keyword>
<dbReference type="GO" id="GO:0009986">
    <property type="term" value="C:cell surface"/>
    <property type="evidence" value="ECO:0007669"/>
    <property type="project" value="TreeGrafter"/>
</dbReference>
<proteinExistence type="inferred from homology"/>
<dbReference type="SUPFAM" id="SSF69179">
    <property type="entry name" value="Integrin domains"/>
    <property type="match status" value="1"/>
</dbReference>
<dbReference type="Pfam" id="PF17205">
    <property type="entry name" value="PSI_integrin"/>
    <property type="match status" value="1"/>
</dbReference>
<evidence type="ECO:0000256" key="3">
    <source>
        <dbReference type="ARBA" id="ARBA00022475"/>
    </source>
</evidence>
<evidence type="ECO:0000256" key="2">
    <source>
        <dbReference type="ARBA" id="ARBA00007449"/>
    </source>
</evidence>
<comment type="caution">
    <text evidence="25">The sequence shown here is derived from an EMBL/GenBank/DDBJ whole genome shotgun (WGS) entry which is preliminary data.</text>
</comment>
<keyword evidence="3" id="KW-1003">Cell membrane</keyword>
<evidence type="ECO:0000256" key="11">
    <source>
        <dbReference type="ARBA" id="ARBA00022889"/>
    </source>
</evidence>
<keyword evidence="4" id="KW-0245">EGF-like domain</keyword>
<feature type="disulfide bond" evidence="17">
    <location>
        <begin position="478"/>
        <end position="487"/>
    </location>
</feature>
<dbReference type="PROSITE" id="PS00243">
    <property type="entry name" value="I_EGF_1"/>
    <property type="match status" value="1"/>
</dbReference>
<evidence type="ECO:0000256" key="19">
    <source>
        <dbReference type="SAM" id="Phobius"/>
    </source>
</evidence>
<dbReference type="SMART" id="SM01241">
    <property type="entry name" value="Integrin_b_cyt"/>
    <property type="match status" value="1"/>
</dbReference>
<dbReference type="EMBL" id="JAINUG010000058">
    <property type="protein sequence ID" value="KAJ8403507.1"/>
    <property type="molecule type" value="Genomic_DNA"/>
</dbReference>
<dbReference type="Gene3D" id="3.40.50.410">
    <property type="entry name" value="von Willebrand factor, type A domain"/>
    <property type="match status" value="1"/>
</dbReference>
<dbReference type="Gene3D" id="1.20.5.100">
    <property type="entry name" value="Cytochrome c1, transmembrane anchor, C-terminal"/>
    <property type="match status" value="1"/>
</dbReference>
<evidence type="ECO:0000256" key="4">
    <source>
        <dbReference type="ARBA" id="ARBA00022536"/>
    </source>
</evidence>
<reference evidence="25" key="1">
    <citation type="journal article" date="2023" name="Science">
        <title>Genome structures resolve the early diversification of teleost fishes.</title>
        <authorList>
            <person name="Parey E."/>
            <person name="Louis A."/>
            <person name="Montfort J."/>
            <person name="Bouchez O."/>
            <person name="Roques C."/>
            <person name="Iampietro C."/>
            <person name="Lluch J."/>
            <person name="Castinel A."/>
            <person name="Donnadieu C."/>
            <person name="Desvignes T."/>
            <person name="Floi Bucao C."/>
            <person name="Jouanno E."/>
            <person name="Wen M."/>
            <person name="Mejri S."/>
            <person name="Dirks R."/>
            <person name="Jansen H."/>
            <person name="Henkel C."/>
            <person name="Chen W.J."/>
            <person name="Zahm M."/>
            <person name="Cabau C."/>
            <person name="Klopp C."/>
            <person name="Thompson A.W."/>
            <person name="Robinson-Rechavi M."/>
            <person name="Braasch I."/>
            <person name="Lecointre G."/>
            <person name="Bobe J."/>
            <person name="Postlethwait J.H."/>
            <person name="Berthelot C."/>
            <person name="Roest Crollius H."/>
            <person name="Guiguen Y."/>
        </authorList>
    </citation>
    <scope>NUCLEOTIDE SEQUENCE</scope>
    <source>
        <strain evidence="25">NC1722</strain>
    </source>
</reference>
<evidence type="ECO:0000259" key="21">
    <source>
        <dbReference type="SMART" id="SM00187"/>
    </source>
</evidence>
<feature type="transmembrane region" description="Helical" evidence="19">
    <location>
        <begin position="706"/>
        <end position="732"/>
    </location>
</feature>
<keyword evidence="15 17" id="KW-1015">Disulfide bond</keyword>
<dbReference type="InterPro" id="IPR036465">
    <property type="entry name" value="vWFA_dom_sf"/>
</dbReference>
<feature type="disulfide bond" evidence="17">
    <location>
        <begin position="452"/>
        <end position="456"/>
    </location>
</feature>
<dbReference type="GO" id="GO:0005925">
    <property type="term" value="C:focal adhesion"/>
    <property type="evidence" value="ECO:0007669"/>
    <property type="project" value="TreeGrafter"/>
</dbReference>
<evidence type="ECO:0000313" key="26">
    <source>
        <dbReference type="Proteomes" id="UP001221898"/>
    </source>
</evidence>
<gene>
    <name evidence="25" type="ORF">AAFF_G00352790</name>
</gene>
<evidence type="ECO:0000256" key="17">
    <source>
        <dbReference type="PIRSR" id="PIRSR002512-1"/>
    </source>
</evidence>
<feature type="disulfide bond" evidence="17">
    <location>
        <begin position="599"/>
        <end position="604"/>
    </location>
</feature>
<dbReference type="SMART" id="SM00187">
    <property type="entry name" value="INB"/>
    <property type="match status" value="1"/>
</dbReference>
<feature type="disulfide bond" evidence="17">
    <location>
        <begin position="254"/>
        <end position="294"/>
    </location>
</feature>
<feature type="domain" description="Integrin beta subunit cytoplasmic" evidence="23">
    <location>
        <begin position="729"/>
        <end position="775"/>
    </location>
</feature>
<comment type="subcellular location">
    <subcellularLocation>
        <location evidence="1 18">Cell membrane</location>
        <topology evidence="1 18">Single-pass type I membrane protein</topology>
    </subcellularLocation>
</comment>
<evidence type="ECO:0000259" key="22">
    <source>
        <dbReference type="SMART" id="SM00423"/>
    </source>
</evidence>
<dbReference type="PANTHER" id="PTHR10082">
    <property type="entry name" value="INTEGRIN BETA SUBUNIT"/>
    <property type="match status" value="1"/>
</dbReference>
<dbReference type="Pfam" id="PF00362">
    <property type="entry name" value="Integrin_beta"/>
    <property type="match status" value="1"/>
</dbReference>
<protein>
    <recommendedName>
        <fullName evidence="18">Integrin beta</fullName>
    </recommendedName>
</protein>
<feature type="disulfide bond" evidence="17">
    <location>
        <begin position="650"/>
        <end position="675"/>
    </location>
</feature>
<dbReference type="SUPFAM" id="SSF103575">
    <property type="entry name" value="Plexin repeat"/>
    <property type="match status" value="1"/>
</dbReference>
<feature type="disulfide bond" evidence="17">
    <location>
        <begin position="606"/>
        <end position="615"/>
    </location>
</feature>
<keyword evidence="14 19" id="KW-0472">Membrane</keyword>
<feature type="disulfide bond" evidence="17">
    <location>
        <begin position="33"/>
        <end position="43"/>
    </location>
</feature>
<sequence>MHLYLSFFVQVLLWMGRDVLSVEECPKMVINSCDDCIKSGPFCVWCKQQNFTKEGESDAVRCDTRETLQKGGCKEANIISPKNSQTLVQDVPLSHATAANKEPVQLKPQEIKLVLRPGLSETFKLKFKRAEDYPVDLYYLMDLSYSMKDDLERVKNLGKDLLKTLRSITSRARIGFGSFVDKTSLPFTNTNPEKLKKPCPDEENRCQAAFGYKHVLSLTDNQNEFNKRVSAQYISGNLDTPEGGMDAIMQAAVCGNKIGWGNSTRLLVFATDAGFHMAGDGKLAAILEPNDGKCHLDAGLTYSKSNEMDYPSVGQVADTLSENNIQPIFAVTRNIADVYKKLKELIPKSEVGVLSGDSSNVVSLIENAYTTLSSNVIVSHGDLPDHVTVTYASNCEGGQRSDTTGTCDNVGISKEVTFDVTVRADKCIGENSFLIGPLGFSEKMKVVVTTHCQCDCKDVVGANDCSGKGQVTCGICSCFQGSVGQNCECQVEDKGEDRLKAQCQPDNMTVCSNLGDCICGVCNCHTSEDGRAIYGTHCECDDRSCDVHQNKLCGGNGKCDCGKCVCNLDYDGNACECKKSKDACKKGNSQTLCSGRGTCVCNVCKCKDGYTFPFCEDCPGCASPCSEAANCIECLGFQTGPFSKNCSGLCPKIQYTIVEKLSVKKPCKEKDSENCFMIFSMEELDGVGYYNVVIQEKKVCPEPPNLLAIAGGTVGGVALIGFLLLLLVKALLYVKDLKEFQRFEKERRMALWNKAENPLFKTATTTVQNPNFSED</sequence>
<dbReference type="GO" id="GO:0030593">
    <property type="term" value="P:neutrophil chemotaxis"/>
    <property type="evidence" value="ECO:0007669"/>
    <property type="project" value="TreeGrafter"/>
</dbReference>
<dbReference type="FunFam" id="2.10.25.10:FF:000036">
    <property type="entry name" value="Integrin beta"/>
    <property type="match status" value="1"/>
</dbReference>
<keyword evidence="7 20" id="KW-0732">Signal</keyword>
<dbReference type="AlphaFoldDB" id="A0AAD7SK42"/>
<dbReference type="Pfam" id="PF23105">
    <property type="entry name" value="EGF_integrin"/>
    <property type="match status" value="1"/>
</dbReference>
<feature type="disulfide bond" evidence="17">
    <location>
        <begin position="631"/>
        <end position="700"/>
    </location>
</feature>
<dbReference type="InterPro" id="IPR002369">
    <property type="entry name" value="Integrin_bsu_VWA"/>
</dbReference>
<comment type="similarity">
    <text evidence="2 18">Belongs to the integrin beta chain family.</text>
</comment>
<dbReference type="PROSITE" id="PS52047">
    <property type="entry name" value="I_EGF_2"/>
    <property type="match status" value="1"/>
</dbReference>
<dbReference type="GO" id="GO:0019901">
    <property type="term" value="F:protein kinase binding"/>
    <property type="evidence" value="ECO:0007669"/>
    <property type="project" value="TreeGrafter"/>
</dbReference>
<keyword evidence="5 18" id="KW-0812">Transmembrane</keyword>
<keyword evidence="12 19" id="KW-1133">Transmembrane helix</keyword>
<dbReference type="Proteomes" id="UP001221898">
    <property type="component" value="Unassembled WGS sequence"/>
</dbReference>
<dbReference type="InterPro" id="IPR014836">
    <property type="entry name" value="Integrin_bsu_cyt_dom"/>
</dbReference>
<keyword evidence="26" id="KW-1185">Reference proteome</keyword>
<dbReference type="GO" id="GO:0033627">
    <property type="term" value="P:cell adhesion mediated by integrin"/>
    <property type="evidence" value="ECO:0007669"/>
    <property type="project" value="TreeGrafter"/>
</dbReference>
<dbReference type="Pfam" id="PF08725">
    <property type="entry name" value="Integrin_b_cyt"/>
    <property type="match status" value="1"/>
</dbReference>
<keyword evidence="13 18" id="KW-0401">Integrin</keyword>
<dbReference type="InterPro" id="IPR057243">
    <property type="entry name" value="Integrin_I-EGF_CS"/>
</dbReference>
<feature type="disulfide bond" evidence="17">
    <location>
        <begin position="561"/>
        <end position="593"/>
    </location>
</feature>
<dbReference type="InterPro" id="IPR016201">
    <property type="entry name" value="PSI"/>
</dbReference>
<dbReference type="PIRSF" id="PIRSF002512">
    <property type="entry name" value="Integrin_B"/>
    <property type="match status" value="1"/>
</dbReference>
<evidence type="ECO:0000256" key="12">
    <source>
        <dbReference type="ARBA" id="ARBA00022989"/>
    </source>
</evidence>
<accession>A0AAD7SK42</accession>
<dbReference type="InterPro" id="IPR033760">
    <property type="entry name" value="Integrin_beta_N"/>
</dbReference>
<dbReference type="GO" id="GO:0005178">
    <property type="term" value="F:integrin binding"/>
    <property type="evidence" value="ECO:0007669"/>
    <property type="project" value="TreeGrafter"/>
</dbReference>
<dbReference type="GO" id="GO:0007160">
    <property type="term" value="P:cell-matrix adhesion"/>
    <property type="evidence" value="ECO:0007669"/>
    <property type="project" value="TreeGrafter"/>
</dbReference>
<evidence type="ECO:0000256" key="6">
    <source>
        <dbReference type="ARBA" id="ARBA00022723"/>
    </source>
</evidence>
<dbReference type="GO" id="GO:0007159">
    <property type="term" value="P:leukocyte cell-cell adhesion"/>
    <property type="evidence" value="ECO:0007669"/>
    <property type="project" value="TreeGrafter"/>
</dbReference>
<evidence type="ECO:0000256" key="5">
    <source>
        <dbReference type="ARBA" id="ARBA00022692"/>
    </source>
</evidence>
<evidence type="ECO:0000259" key="23">
    <source>
        <dbReference type="SMART" id="SM01241"/>
    </source>
</evidence>
<feature type="disulfide bond" evidence="17">
    <location>
        <begin position="473"/>
        <end position="511"/>
    </location>
</feature>
<keyword evidence="10" id="KW-0460">Magnesium</keyword>
<feature type="disulfide bond" evidence="17">
    <location>
        <begin position="427"/>
        <end position="667"/>
    </location>
</feature>
<feature type="disulfide bond" evidence="17">
    <location>
        <begin position="566"/>
        <end position="575"/>
    </location>
</feature>
<feature type="disulfide bond" evidence="17">
    <location>
        <begin position="36"/>
        <end position="73"/>
    </location>
</feature>
<feature type="disulfide bond" evidence="17">
    <location>
        <begin position="524"/>
        <end position="538"/>
    </location>
</feature>